<dbReference type="Proteomes" id="UP001159042">
    <property type="component" value="Unassembled WGS sequence"/>
</dbReference>
<proteinExistence type="predicted"/>
<comment type="caution">
    <text evidence="1">The sequence shown here is derived from an EMBL/GenBank/DDBJ whole genome shotgun (WGS) entry which is preliminary data.</text>
</comment>
<keyword evidence="2" id="KW-1185">Reference proteome</keyword>
<evidence type="ECO:0000313" key="1">
    <source>
        <dbReference type="EMBL" id="KAJ8912820.1"/>
    </source>
</evidence>
<dbReference type="EMBL" id="JANEYG010000111">
    <property type="protein sequence ID" value="KAJ8912820.1"/>
    <property type="molecule type" value="Genomic_DNA"/>
</dbReference>
<protein>
    <submittedName>
        <fullName evidence="1">Uncharacterized protein</fullName>
    </submittedName>
</protein>
<dbReference type="AlphaFoldDB" id="A0AAV8VF90"/>
<evidence type="ECO:0000313" key="2">
    <source>
        <dbReference type="Proteomes" id="UP001159042"/>
    </source>
</evidence>
<organism evidence="1 2">
    <name type="scientific">Exocentrus adspersus</name>
    <dbReference type="NCBI Taxonomy" id="1586481"/>
    <lineage>
        <taxon>Eukaryota</taxon>
        <taxon>Metazoa</taxon>
        <taxon>Ecdysozoa</taxon>
        <taxon>Arthropoda</taxon>
        <taxon>Hexapoda</taxon>
        <taxon>Insecta</taxon>
        <taxon>Pterygota</taxon>
        <taxon>Neoptera</taxon>
        <taxon>Endopterygota</taxon>
        <taxon>Coleoptera</taxon>
        <taxon>Polyphaga</taxon>
        <taxon>Cucujiformia</taxon>
        <taxon>Chrysomeloidea</taxon>
        <taxon>Cerambycidae</taxon>
        <taxon>Lamiinae</taxon>
        <taxon>Acanthocinini</taxon>
        <taxon>Exocentrus</taxon>
    </lineage>
</organism>
<gene>
    <name evidence="1" type="ORF">NQ315_014403</name>
</gene>
<sequence>MFLITTVTASIYDQLSKRDDYKHIKMVGIPHQIILCFSLPRNFKKLITTNKNSDGLDCLSGMKRAWKM</sequence>
<name>A0AAV8VF90_9CUCU</name>
<reference evidence="1 2" key="1">
    <citation type="journal article" date="2023" name="Insect Mol. Biol.">
        <title>Genome sequencing provides insights into the evolution of gene families encoding plant cell wall-degrading enzymes in longhorned beetles.</title>
        <authorList>
            <person name="Shin N.R."/>
            <person name="Okamura Y."/>
            <person name="Kirsch R."/>
            <person name="Pauchet Y."/>
        </authorList>
    </citation>
    <scope>NUCLEOTIDE SEQUENCE [LARGE SCALE GENOMIC DNA]</scope>
    <source>
        <strain evidence="1">EAD_L_NR</strain>
    </source>
</reference>
<accession>A0AAV8VF90</accession>